<dbReference type="AlphaFoldDB" id="A0A091DM28"/>
<evidence type="ECO:0000313" key="1">
    <source>
        <dbReference type="EMBL" id="KFO31538.1"/>
    </source>
</evidence>
<sequence>MAASLWLRAAASGLRCWGHRQRPAAASFAADFGIFCGRILYLWQSLPGTPSSPLQRCESRRPFGELEMEKSSRVKGGVFGTGAERTLK</sequence>
<dbReference type="Proteomes" id="UP000028990">
    <property type="component" value="Unassembled WGS sequence"/>
</dbReference>
<keyword evidence="2" id="KW-1185">Reference proteome</keyword>
<name>A0A091DM28_FUKDA</name>
<organism evidence="1 2">
    <name type="scientific">Fukomys damarensis</name>
    <name type="common">Damaraland mole rat</name>
    <name type="synonym">Cryptomys damarensis</name>
    <dbReference type="NCBI Taxonomy" id="885580"/>
    <lineage>
        <taxon>Eukaryota</taxon>
        <taxon>Metazoa</taxon>
        <taxon>Chordata</taxon>
        <taxon>Craniata</taxon>
        <taxon>Vertebrata</taxon>
        <taxon>Euteleostomi</taxon>
        <taxon>Mammalia</taxon>
        <taxon>Eutheria</taxon>
        <taxon>Euarchontoglires</taxon>
        <taxon>Glires</taxon>
        <taxon>Rodentia</taxon>
        <taxon>Hystricomorpha</taxon>
        <taxon>Bathyergidae</taxon>
        <taxon>Fukomys</taxon>
    </lineage>
</organism>
<proteinExistence type="predicted"/>
<evidence type="ECO:0000313" key="2">
    <source>
        <dbReference type="Proteomes" id="UP000028990"/>
    </source>
</evidence>
<protein>
    <submittedName>
        <fullName evidence="1">Uncharacterized protein</fullName>
    </submittedName>
</protein>
<dbReference type="EMBL" id="KN122264">
    <property type="protein sequence ID" value="KFO31538.1"/>
    <property type="molecule type" value="Genomic_DNA"/>
</dbReference>
<accession>A0A091DM28</accession>
<gene>
    <name evidence="1" type="ORF">H920_07052</name>
</gene>
<reference evidence="1 2" key="1">
    <citation type="submission" date="2013-11" db="EMBL/GenBank/DDBJ databases">
        <title>The Damaraland mole rat (Fukomys damarensis) genome and evolution of African mole rats.</title>
        <authorList>
            <person name="Gladyshev V.N."/>
            <person name="Fang X."/>
        </authorList>
    </citation>
    <scope>NUCLEOTIDE SEQUENCE [LARGE SCALE GENOMIC DNA]</scope>
    <source>
        <tissue evidence="1">Liver</tissue>
    </source>
</reference>